<dbReference type="GeneID" id="27728192"/>
<evidence type="ECO:0000256" key="3">
    <source>
        <dbReference type="SAM" id="SignalP"/>
    </source>
</evidence>
<reference evidence="4 5" key="1">
    <citation type="journal article" date="2014" name="Genome Announc.">
        <title>Draft genome sequence of the pathogenic fungus Scedosporium apiospermum.</title>
        <authorList>
            <person name="Vandeputte P."/>
            <person name="Ghamrawi S."/>
            <person name="Rechenmann M."/>
            <person name="Iltis A."/>
            <person name="Giraud S."/>
            <person name="Fleury M."/>
            <person name="Thornton C."/>
            <person name="Delhaes L."/>
            <person name="Meyer W."/>
            <person name="Papon N."/>
            <person name="Bouchara J.P."/>
        </authorList>
    </citation>
    <scope>NUCLEOTIDE SEQUENCE [LARGE SCALE GENOMIC DNA]</scope>
    <source>
        <strain evidence="4 5">IHEM 14462</strain>
    </source>
</reference>
<keyword evidence="2" id="KW-1133">Transmembrane helix</keyword>
<evidence type="ECO:0000313" key="4">
    <source>
        <dbReference type="EMBL" id="KEZ40101.1"/>
    </source>
</evidence>
<feature type="compositionally biased region" description="Basic and acidic residues" evidence="1">
    <location>
        <begin position="299"/>
        <end position="332"/>
    </location>
</feature>
<feature type="region of interest" description="Disordered" evidence="1">
    <location>
        <begin position="280"/>
        <end position="332"/>
    </location>
</feature>
<feature type="signal peptide" evidence="3">
    <location>
        <begin position="1"/>
        <end position="26"/>
    </location>
</feature>
<comment type="caution">
    <text evidence="4">The sequence shown here is derived from an EMBL/GenBank/DDBJ whole genome shotgun (WGS) entry which is preliminary data.</text>
</comment>
<organism evidence="4 5">
    <name type="scientific">Pseudallescheria apiosperma</name>
    <name type="common">Scedosporium apiospermum</name>
    <dbReference type="NCBI Taxonomy" id="563466"/>
    <lineage>
        <taxon>Eukaryota</taxon>
        <taxon>Fungi</taxon>
        <taxon>Dikarya</taxon>
        <taxon>Ascomycota</taxon>
        <taxon>Pezizomycotina</taxon>
        <taxon>Sordariomycetes</taxon>
        <taxon>Hypocreomycetidae</taxon>
        <taxon>Microascales</taxon>
        <taxon>Microascaceae</taxon>
        <taxon>Scedosporium</taxon>
    </lineage>
</organism>
<dbReference type="Proteomes" id="UP000028545">
    <property type="component" value="Unassembled WGS sequence"/>
</dbReference>
<dbReference type="InterPro" id="IPR028000">
    <property type="entry name" value="Pma1"/>
</dbReference>
<dbReference type="Pfam" id="PF14610">
    <property type="entry name" value="Psg1"/>
    <property type="match status" value="1"/>
</dbReference>
<dbReference type="RefSeq" id="XP_016639900.1">
    <property type="nucleotide sequence ID" value="XM_016790597.1"/>
</dbReference>
<dbReference type="EMBL" id="JOWA01000132">
    <property type="protein sequence ID" value="KEZ40101.1"/>
    <property type="molecule type" value="Genomic_DNA"/>
</dbReference>
<accession>A0A084FYD9</accession>
<sequence length="332" mass="35408">MLSKKQWPVALLTILLSLIPAQTAAAGLLRPRDVVHEWVTIDGGGKPITKKVSVTTKNGAVSTVAGVPYILTGTVYTMSSAGTLTTATGSPPPPTATATNGAGGQFAVCDGKWGVDGPFCQPFANSRLSLGKTYLVTWDTTFFASENQDQQITISARWVPSNGNIVSVTARAGDGFVPFTITEAFMRGSNGAKSIAMVMKYGTAADPKETEGPRIYVVRDEISVIDHVEKKGRKGVHPAAIAVPVIVGVLAVALGFFCLWKKNKDKIVLSRIRRRSSQGYGVSKSRTQRVGSGGVDGTGVHEGDIKLQESPRSEGRNVFQEELRRQETGGRF</sequence>
<keyword evidence="3" id="KW-0732">Signal</keyword>
<keyword evidence="5" id="KW-1185">Reference proteome</keyword>
<keyword evidence="2" id="KW-0472">Membrane</keyword>
<protein>
    <submittedName>
        <fullName evidence="4">Uncharacterized protein</fullName>
    </submittedName>
</protein>
<dbReference type="KEGG" id="sapo:SAPIO_CDS9120"/>
<gene>
    <name evidence="4" type="ORF">SAPIO_CDS9120</name>
</gene>
<name>A0A084FYD9_PSEDA</name>
<feature type="chain" id="PRO_5001775118" evidence="3">
    <location>
        <begin position="27"/>
        <end position="332"/>
    </location>
</feature>
<evidence type="ECO:0000256" key="1">
    <source>
        <dbReference type="SAM" id="MobiDB-lite"/>
    </source>
</evidence>
<feature type="transmembrane region" description="Helical" evidence="2">
    <location>
        <begin position="239"/>
        <end position="260"/>
    </location>
</feature>
<evidence type="ECO:0000256" key="2">
    <source>
        <dbReference type="SAM" id="Phobius"/>
    </source>
</evidence>
<feature type="compositionally biased region" description="Polar residues" evidence="1">
    <location>
        <begin position="280"/>
        <end position="290"/>
    </location>
</feature>
<evidence type="ECO:0000313" key="5">
    <source>
        <dbReference type="Proteomes" id="UP000028545"/>
    </source>
</evidence>
<keyword evidence="2" id="KW-0812">Transmembrane</keyword>
<dbReference type="AlphaFoldDB" id="A0A084FYD9"/>
<dbReference type="VEuPathDB" id="FungiDB:SAPIO_CDS9120"/>
<dbReference type="OrthoDB" id="4084551at2759"/>
<dbReference type="HOGENOM" id="CLU_038276_0_0_1"/>
<proteinExistence type="predicted"/>